<gene>
    <name evidence="2" type="ORF">OMED0929_LOCUS4268</name>
</gene>
<keyword evidence="1" id="KW-0175">Coiled coil</keyword>
<dbReference type="AlphaFoldDB" id="A0A7S0KJ64"/>
<protein>
    <submittedName>
        <fullName evidence="2">Uncharacterized protein</fullName>
    </submittedName>
</protein>
<name>A0A7S0KJ64_9CHLO</name>
<proteinExistence type="predicted"/>
<dbReference type="EMBL" id="HBEW01005078">
    <property type="protein sequence ID" value="CAD8583211.1"/>
    <property type="molecule type" value="Transcribed_RNA"/>
</dbReference>
<feature type="coiled-coil region" evidence="1">
    <location>
        <begin position="22"/>
        <end position="56"/>
    </location>
</feature>
<reference evidence="2" key="1">
    <citation type="submission" date="2021-01" db="EMBL/GenBank/DDBJ databases">
        <authorList>
            <person name="Corre E."/>
            <person name="Pelletier E."/>
            <person name="Niang G."/>
            <person name="Scheremetjew M."/>
            <person name="Finn R."/>
            <person name="Kale V."/>
            <person name="Holt S."/>
            <person name="Cochrane G."/>
            <person name="Meng A."/>
            <person name="Brown T."/>
            <person name="Cohen L."/>
        </authorList>
    </citation>
    <scope>NUCLEOTIDE SEQUENCE</scope>
    <source>
        <strain evidence="2">Clade-D-RCC2572</strain>
    </source>
</reference>
<sequence>MQRTHTGTHAATPGVDDTTQTLGLLQAQLRAQAREIARLQRQCVELNRERDALRGKVLKPLNERFADNVRDLIKETCWFKLRQVEEVIDVNTYESTTRAEFDLAGASSRLDARFPDLKSAKITTTENIGPFGIELKSRPFRGELLQFKAKVDLERLLNIARAPTLVLSPSPIFPWNRKTKWNPALETHMDVDGVAVSAKYTIVNDSVSMDHLDFDVSTTHEEYGSLSLSRVSQHTVQEDQLDVNPDGCWRAGWSQRKGDFDLSAHFKTDKNIELELSARRQFAKHFNGKVTAKVAAKELEFQAGYEFTEELKGWEVVAKSVLTPQGLLHNPTFQLNHAWEF</sequence>
<evidence type="ECO:0000256" key="1">
    <source>
        <dbReference type="SAM" id="Coils"/>
    </source>
</evidence>
<organism evidence="2">
    <name type="scientific">Ostreococcus mediterraneus</name>
    <dbReference type="NCBI Taxonomy" id="1486918"/>
    <lineage>
        <taxon>Eukaryota</taxon>
        <taxon>Viridiplantae</taxon>
        <taxon>Chlorophyta</taxon>
        <taxon>Mamiellophyceae</taxon>
        <taxon>Mamiellales</taxon>
        <taxon>Bathycoccaceae</taxon>
        <taxon>Ostreococcus</taxon>
    </lineage>
</organism>
<evidence type="ECO:0000313" key="2">
    <source>
        <dbReference type="EMBL" id="CAD8583211.1"/>
    </source>
</evidence>
<accession>A0A7S0KJ64</accession>